<sequence>MASESARPRQSERKVVLASSLGTVFEWYDFYLYGLLATIISAQFFSGVNETTGFIFALAAFAAGFAVRPFGALVFGRIGDLVGRKNTFLVTMALMGLSTFAVGLLPNYASMGVAAPVILVVLRLLQGLALGGEYGGAATYVAEHAPEGKRGFFTSFIQTTATLGLFAALLVVIGCRTMLGEEAFAAWGWRIPFLFSLLLLVVSLWIRLQLEESPVFAKMKAEGATSKAPLTEAFARWGNLRIVLIALFGAVAGQAVVWYTGQFYALFFLEKTLKVDGGTANVLIAIALLIATPAFVLFGWLSDKVGRKPIILAGCALAAVTYFPLFDALAKAANPALHAAQAAAPVTVLADPKSCSVQFDPIGRNTFDRTGCDVAKSLLAKAGVNYSNADAAYASVRVGSESIAWAGDAPAFRTAIEGALSRAGYPAKADPAAVNKPLVVAILTLLVLYVTMVYGPIAALLVELFPARIRYSSMSLPYHIGNGWFGGFLPTTAFAMVAATGNIYFGLWYPIAVCALTVVVGLILLPETAKRRLAD</sequence>
<gene>
    <name evidence="9" type="ORF">SAMN06295910_0762</name>
</gene>
<feature type="transmembrane region" description="Helical" evidence="7">
    <location>
        <begin position="111"/>
        <end position="131"/>
    </location>
</feature>
<dbReference type="InterPro" id="IPR005828">
    <property type="entry name" value="MFS_sugar_transport-like"/>
</dbReference>
<keyword evidence="2" id="KW-0813">Transport</keyword>
<dbReference type="InterPro" id="IPR020846">
    <property type="entry name" value="MFS_dom"/>
</dbReference>
<dbReference type="Pfam" id="PF00083">
    <property type="entry name" value="Sugar_tr"/>
    <property type="match status" value="2"/>
</dbReference>
<dbReference type="GO" id="GO:0022857">
    <property type="term" value="F:transmembrane transporter activity"/>
    <property type="evidence" value="ECO:0007669"/>
    <property type="project" value="InterPro"/>
</dbReference>
<organism evidence="9 10">
    <name type="scientific">Allosphingosinicella indica</name>
    <dbReference type="NCBI Taxonomy" id="941907"/>
    <lineage>
        <taxon>Bacteria</taxon>
        <taxon>Pseudomonadati</taxon>
        <taxon>Pseudomonadota</taxon>
        <taxon>Alphaproteobacteria</taxon>
        <taxon>Sphingomonadales</taxon>
        <taxon>Sphingomonadaceae</taxon>
        <taxon>Allosphingosinicella</taxon>
    </lineage>
</organism>
<dbReference type="PROSITE" id="PS50850">
    <property type="entry name" value="MFS"/>
    <property type="match status" value="1"/>
</dbReference>
<evidence type="ECO:0000256" key="1">
    <source>
        <dbReference type="ARBA" id="ARBA00004651"/>
    </source>
</evidence>
<keyword evidence="5 7" id="KW-1133">Transmembrane helix</keyword>
<evidence type="ECO:0000313" key="9">
    <source>
        <dbReference type="EMBL" id="SMF61769.1"/>
    </source>
</evidence>
<feature type="transmembrane region" description="Helical" evidence="7">
    <location>
        <begin position="438"/>
        <end position="462"/>
    </location>
</feature>
<comment type="subcellular location">
    <subcellularLocation>
        <location evidence="1">Cell membrane</location>
        <topology evidence="1">Multi-pass membrane protein</topology>
    </subcellularLocation>
</comment>
<feature type="transmembrane region" description="Helical" evidence="7">
    <location>
        <begin position="30"/>
        <end position="48"/>
    </location>
</feature>
<evidence type="ECO:0000313" key="10">
    <source>
        <dbReference type="Proteomes" id="UP000192934"/>
    </source>
</evidence>
<name>A0A1X7G0B6_9SPHN</name>
<feature type="transmembrane region" description="Helical" evidence="7">
    <location>
        <begin position="152"/>
        <end position="179"/>
    </location>
</feature>
<dbReference type="Proteomes" id="UP000192934">
    <property type="component" value="Chromosome I"/>
</dbReference>
<dbReference type="OrthoDB" id="9783227at2"/>
<dbReference type="RefSeq" id="WP_085217589.1">
    <property type="nucleotide sequence ID" value="NZ_LT840185.1"/>
</dbReference>
<keyword evidence="9" id="KW-0762">Sugar transport</keyword>
<proteinExistence type="predicted"/>
<feature type="transmembrane region" description="Helical" evidence="7">
    <location>
        <begin position="191"/>
        <end position="210"/>
    </location>
</feature>
<dbReference type="PANTHER" id="PTHR43045">
    <property type="entry name" value="SHIKIMATE TRANSPORTER"/>
    <property type="match status" value="1"/>
</dbReference>
<feature type="transmembrane region" description="Helical" evidence="7">
    <location>
        <begin position="54"/>
        <end position="75"/>
    </location>
</feature>
<evidence type="ECO:0000256" key="5">
    <source>
        <dbReference type="ARBA" id="ARBA00022989"/>
    </source>
</evidence>
<dbReference type="InterPro" id="IPR036259">
    <property type="entry name" value="MFS_trans_sf"/>
</dbReference>
<dbReference type="AlphaFoldDB" id="A0A1X7G0B6"/>
<keyword evidence="10" id="KW-1185">Reference proteome</keyword>
<feature type="transmembrane region" description="Helical" evidence="7">
    <location>
        <begin position="242"/>
        <end position="260"/>
    </location>
</feature>
<reference evidence="10" key="1">
    <citation type="submission" date="2017-04" db="EMBL/GenBank/DDBJ databases">
        <authorList>
            <person name="Varghese N."/>
            <person name="Submissions S."/>
        </authorList>
    </citation>
    <scope>NUCLEOTIDE SEQUENCE [LARGE SCALE GENOMIC DNA]</scope>
    <source>
        <strain evidence="10">Dd16</strain>
    </source>
</reference>
<feature type="transmembrane region" description="Helical" evidence="7">
    <location>
        <begin position="87"/>
        <end position="105"/>
    </location>
</feature>
<keyword evidence="6 7" id="KW-0472">Membrane</keyword>
<feature type="domain" description="Major facilitator superfamily (MFS) profile" evidence="8">
    <location>
        <begin position="15"/>
        <end position="529"/>
    </location>
</feature>
<dbReference type="PROSITE" id="PS00217">
    <property type="entry name" value="SUGAR_TRANSPORT_2"/>
    <property type="match status" value="1"/>
</dbReference>
<dbReference type="GO" id="GO:0005886">
    <property type="term" value="C:plasma membrane"/>
    <property type="evidence" value="ECO:0007669"/>
    <property type="project" value="UniProtKB-SubCell"/>
</dbReference>
<feature type="transmembrane region" description="Helical" evidence="7">
    <location>
        <begin position="483"/>
        <end position="501"/>
    </location>
</feature>
<dbReference type="SUPFAM" id="SSF103473">
    <property type="entry name" value="MFS general substrate transporter"/>
    <property type="match status" value="1"/>
</dbReference>
<dbReference type="STRING" id="941907.SAMN06295910_0762"/>
<keyword evidence="4 7" id="KW-0812">Transmembrane</keyword>
<dbReference type="Gene3D" id="1.20.1250.20">
    <property type="entry name" value="MFS general substrate transporter like domains"/>
    <property type="match status" value="2"/>
</dbReference>
<evidence type="ECO:0000256" key="7">
    <source>
        <dbReference type="SAM" id="Phobius"/>
    </source>
</evidence>
<feature type="transmembrane region" description="Helical" evidence="7">
    <location>
        <begin position="507"/>
        <end position="525"/>
    </location>
</feature>
<keyword evidence="3" id="KW-1003">Cell membrane</keyword>
<dbReference type="FunFam" id="1.20.1250.20:FF:000001">
    <property type="entry name" value="Dicarboxylate MFS transporter"/>
    <property type="match status" value="1"/>
</dbReference>
<evidence type="ECO:0000256" key="6">
    <source>
        <dbReference type="ARBA" id="ARBA00023136"/>
    </source>
</evidence>
<evidence type="ECO:0000259" key="8">
    <source>
        <dbReference type="PROSITE" id="PS50850"/>
    </source>
</evidence>
<feature type="transmembrane region" description="Helical" evidence="7">
    <location>
        <begin position="280"/>
        <end position="302"/>
    </location>
</feature>
<dbReference type="PANTHER" id="PTHR43045:SF7">
    <property type="entry name" value="MAJOR FACILITATOR SUPERFAMILY TRANSPORTER"/>
    <property type="match status" value="1"/>
</dbReference>
<dbReference type="EMBL" id="LT840185">
    <property type="protein sequence ID" value="SMF61769.1"/>
    <property type="molecule type" value="Genomic_DNA"/>
</dbReference>
<protein>
    <submittedName>
        <fullName evidence="9">Sugar transporter</fullName>
    </submittedName>
</protein>
<accession>A0A1X7G0B6</accession>
<evidence type="ECO:0000256" key="3">
    <source>
        <dbReference type="ARBA" id="ARBA00022475"/>
    </source>
</evidence>
<evidence type="ECO:0000256" key="4">
    <source>
        <dbReference type="ARBA" id="ARBA00022692"/>
    </source>
</evidence>
<dbReference type="InterPro" id="IPR005829">
    <property type="entry name" value="Sugar_transporter_CS"/>
</dbReference>
<feature type="transmembrane region" description="Helical" evidence="7">
    <location>
        <begin position="309"/>
        <end position="326"/>
    </location>
</feature>
<evidence type="ECO:0000256" key="2">
    <source>
        <dbReference type="ARBA" id="ARBA00022448"/>
    </source>
</evidence>